<dbReference type="KEGG" id="cim:CIMG_13327"/>
<dbReference type="GeneID" id="24164954"/>
<accession>A0A0E1S0M0</accession>
<proteinExistence type="predicted"/>
<evidence type="ECO:0000313" key="3">
    <source>
        <dbReference type="Proteomes" id="UP000001261"/>
    </source>
</evidence>
<keyword evidence="1" id="KW-1133">Transmembrane helix</keyword>
<dbReference type="AlphaFoldDB" id="A0A0E1S0M0"/>
<organism evidence="2 3">
    <name type="scientific">Coccidioides immitis (strain RS)</name>
    <name type="common">Valley fever fungus</name>
    <dbReference type="NCBI Taxonomy" id="246410"/>
    <lineage>
        <taxon>Eukaryota</taxon>
        <taxon>Fungi</taxon>
        <taxon>Dikarya</taxon>
        <taxon>Ascomycota</taxon>
        <taxon>Pezizomycotina</taxon>
        <taxon>Eurotiomycetes</taxon>
        <taxon>Eurotiomycetidae</taxon>
        <taxon>Onygenales</taxon>
        <taxon>Onygenaceae</taxon>
        <taxon>Coccidioides</taxon>
    </lineage>
</organism>
<evidence type="ECO:0000313" key="2">
    <source>
        <dbReference type="EMBL" id="EAS28804.2"/>
    </source>
</evidence>
<dbReference type="InParanoid" id="A0A0E1S0M0"/>
<dbReference type="VEuPathDB" id="FungiDB:CIMG_13327"/>
<protein>
    <submittedName>
        <fullName evidence="2">Uncharacterized protein</fullName>
    </submittedName>
</protein>
<dbReference type="Proteomes" id="UP000001261">
    <property type="component" value="Unassembled WGS sequence"/>
</dbReference>
<sequence length="111" mass="12679">MCVRAQRRRVCKKPSAPPNFEWLFVSRNSAVPICFRNNPLYRLEYPCVHRVASTAVFLFAVALHGALLAKWNLRAQGGGWLSVFIAKHVAFRIFVGENQKLVVLEWQAELP</sequence>
<keyword evidence="3" id="KW-1185">Reference proteome</keyword>
<reference evidence="3" key="2">
    <citation type="journal article" date="2010" name="Genome Res.">
        <title>Population genomic sequencing of Coccidioides fungi reveals recent hybridization and transposon control.</title>
        <authorList>
            <person name="Neafsey D.E."/>
            <person name="Barker B.M."/>
            <person name="Sharpton T.J."/>
            <person name="Stajich J.E."/>
            <person name="Park D.J."/>
            <person name="Whiston E."/>
            <person name="Hung C.-Y."/>
            <person name="McMahan C."/>
            <person name="White J."/>
            <person name="Sykes S."/>
            <person name="Heiman D."/>
            <person name="Young S."/>
            <person name="Zeng Q."/>
            <person name="Abouelleil A."/>
            <person name="Aftuck L."/>
            <person name="Bessette D."/>
            <person name="Brown A."/>
            <person name="FitzGerald M."/>
            <person name="Lui A."/>
            <person name="Macdonald J.P."/>
            <person name="Priest M."/>
            <person name="Orbach M.J."/>
            <person name="Galgiani J.N."/>
            <person name="Kirkland T.N."/>
            <person name="Cole G.T."/>
            <person name="Birren B.W."/>
            <person name="Henn M.R."/>
            <person name="Taylor J.W."/>
            <person name="Rounsley S.D."/>
        </authorList>
    </citation>
    <scope>GENOME REANNOTATION</scope>
    <source>
        <strain evidence="3">RS</strain>
    </source>
</reference>
<feature type="transmembrane region" description="Helical" evidence="1">
    <location>
        <begin position="51"/>
        <end position="71"/>
    </location>
</feature>
<keyword evidence="1" id="KW-0812">Transmembrane</keyword>
<gene>
    <name evidence="2" type="ORF">CIMG_13327</name>
</gene>
<evidence type="ECO:0000256" key="1">
    <source>
        <dbReference type="SAM" id="Phobius"/>
    </source>
</evidence>
<name>A0A0E1S0M0_COCIM</name>
<keyword evidence="1" id="KW-0472">Membrane</keyword>
<dbReference type="RefSeq" id="XP_001240387.2">
    <property type="nucleotide sequence ID" value="XM_001240386.2"/>
</dbReference>
<dbReference type="EMBL" id="GG704913">
    <property type="protein sequence ID" value="EAS28804.2"/>
    <property type="molecule type" value="Genomic_DNA"/>
</dbReference>
<reference evidence="3" key="1">
    <citation type="journal article" date="2009" name="Genome Res.">
        <title>Comparative genomic analyses of the human fungal pathogens Coccidioides and their relatives.</title>
        <authorList>
            <person name="Sharpton T.J."/>
            <person name="Stajich J.E."/>
            <person name="Rounsley S.D."/>
            <person name="Gardner M.J."/>
            <person name="Wortman J.R."/>
            <person name="Jordar V.S."/>
            <person name="Maiti R."/>
            <person name="Kodira C.D."/>
            <person name="Neafsey D.E."/>
            <person name="Zeng Q."/>
            <person name="Hung C.-Y."/>
            <person name="McMahan C."/>
            <person name="Muszewska A."/>
            <person name="Grynberg M."/>
            <person name="Mandel M.A."/>
            <person name="Kellner E.M."/>
            <person name="Barker B.M."/>
            <person name="Galgiani J.N."/>
            <person name="Orbach M.J."/>
            <person name="Kirkland T.N."/>
            <person name="Cole G.T."/>
            <person name="Henn M.R."/>
            <person name="Birren B.W."/>
            <person name="Taylor J.W."/>
        </authorList>
    </citation>
    <scope>NUCLEOTIDE SEQUENCE [LARGE SCALE GENOMIC DNA]</scope>
    <source>
        <strain evidence="3">RS</strain>
    </source>
</reference>